<comment type="caution">
    <text evidence="1">The sequence shown here is derived from an EMBL/GenBank/DDBJ whole genome shotgun (WGS) entry which is preliminary data.</text>
</comment>
<dbReference type="EMBL" id="JASZZN010000014">
    <property type="protein sequence ID" value="MDM4017429.1"/>
    <property type="molecule type" value="Genomic_DNA"/>
</dbReference>
<name>A0ABT7PLP3_9BACT</name>
<organism evidence="1 2">
    <name type="scientific">Roseiconus lacunae</name>
    <dbReference type="NCBI Taxonomy" id="2605694"/>
    <lineage>
        <taxon>Bacteria</taxon>
        <taxon>Pseudomonadati</taxon>
        <taxon>Planctomycetota</taxon>
        <taxon>Planctomycetia</taxon>
        <taxon>Pirellulales</taxon>
        <taxon>Pirellulaceae</taxon>
        <taxon>Roseiconus</taxon>
    </lineage>
</organism>
<evidence type="ECO:0000313" key="1">
    <source>
        <dbReference type="EMBL" id="MDM4017429.1"/>
    </source>
</evidence>
<proteinExistence type="predicted"/>
<reference evidence="1 2" key="1">
    <citation type="submission" date="2023-06" db="EMBL/GenBank/DDBJ databases">
        <title>Roseiconus lacunae JC819 isolated from Gulf of Mannar region, Tamil Nadu.</title>
        <authorList>
            <person name="Pk S."/>
            <person name="Ch S."/>
            <person name="Ch V.R."/>
        </authorList>
    </citation>
    <scope>NUCLEOTIDE SEQUENCE [LARGE SCALE GENOMIC DNA]</scope>
    <source>
        <strain evidence="1 2">JC819</strain>
    </source>
</reference>
<dbReference type="Proteomes" id="UP001239462">
    <property type="component" value="Unassembled WGS sequence"/>
</dbReference>
<dbReference type="RefSeq" id="WP_289164895.1">
    <property type="nucleotide sequence ID" value="NZ_JASZZN010000014.1"/>
</dbReference>
<keyword evidence="2" id="KW-1185">Reference proteome</keyword>
<evidence type="ECO:0008006" key="3">
    <source>
        <dbReference type="Google" id="ProtNLM"/>
    </source>
</evidence>
<evidence type="ECO:0000313" key="2">
    <source>
        <dbReference type="Proteomes" id="UP001239462"/>
    </source>
</evidence>
<accession>A0ABT7PLP3</accession>
<sequence>MRRNELPRHVRRRGIMMLEALIAATFFAVTMGLALKIHQQSTSFDHARYEQLATRFQLENVAERIAGFADDTFADEAAKIAEADGLECKIETFEAEPYGGTHVTLASNAGGLRLTHHVWRLQEAN</sequence>
<gene>
    <name evidence="1" type="ORF">QTN89_18415</name>
</gene>
<protein>
    <recommendedName>
        <fullName evidence="3">Type II secretion system protein</fullName>
    </recommendedName>
</protein>